<dbReference type="Proteomes" id="UP000199494">
    <property type="component" value="Unassembled WGS sequence"/>
</dbReference>
<organism evidence="1 2">
    <name type="scientific">Prauserella marina</name>
    <dbReference type="NCBI Taxonomy" id="530584"/>
    <lineage>
        <taxon>Bacteria</taxon>
        <taxon>Bacillati</taxon>
        <taxon>Actinomycetota</taxon>
        <taxon>Actinomycetes</taxon>
        <taxon>Pseudonocardiales</taxon>
        <taxon>Pseudonocardiaceae</taxon>
        <taxon>Prauserella</taxon>
    </lineage>
</organism>
<evidence type="ECO:0000313" key="2">
    <source>
        <dbReference type="Proteomes" id="UP000199494"/>
    </source>
</evidence>
<dbReference type="PANTHER" id="PTHR43784">
    <property type="entry name" value="GDSL-LIKE LIPASE/ACYLHYDROLASE, PUTATIVE (AFU_ORTHOLOGUE AFUA_2G00820)-RELATED"/>
    <property type="match status" value="1"/>
</dbReference>
<gene>
    <name evidence="1" type="ORF">SAMN05421630_105141</name>
</gene>
<dbReference type="Pfam" id="PF13472">
    <property type="entry name" value="Lipase_GDSL_2"/>
    <property type="match status" value="1"/>
</dbReference>
<name>A0A222VQP5_9PSEU</name>
<dbReference type="OrthoDB" id="3465773at2"/>
<sequence>MIDRTGAGIPAEWVTRFVAIGDSFTEGVGDDDPAAPNGVRGWADRVAGQLAAHSPALGYANLAVRGRLLRQVLDEQLERAVAMRPELVTLYAGGNDLMRPKIDIDGLAASYDAAVGMLAAAGATVVLFTGVDGVADPLFRKMRGRTAIYNEHVRLIAAKHDTLLVDMWAMTALRDRRLWSPDRIHLNTLGHTLIAVATLDALGVRHGIAAPVLPPAVPPAPRDARTQNLRWAREHALPWIGRRLRGESSGDAVTAKRPELAPVTPERDPVR</sequence>
<dbReference type="RefSeq" id="WP_091804373.1">
    <property type="nucleotide sequence ID" value="NZ_CP016353.1"/>
</dbReference>
<dbReference type="CDD" id="cd01832">
    <property type="entry name" value="SGNH_hydrolase_like_1"/>
    <property type="match status" value="1"/>
</dbReference>
<dbReference type="Gene3D" id="3.40.50.1110">
    <property type="entry name" value="SGNH hydrolase"/>
    <property type="match status" value="1"/>
</dbReference>
<dbReference type="EMBL" id="FMZE01000005">
    <property type="protein sequence ID" value="SDD00456.1"/>
    <property type="molecule type" value="Genomic_DNA"/>
</dbReference>
<dbReference type="InterPro" id="IPR036514">
    <property type="entry name" value="SGNH_hydro_sf"/>
</dbReference>
<dbReference type="PANTHER" id="PTHR43784:SF2">
    <property type="entry name" value="GDSL-LIKE LIPASE_ACYLHYDROLASE, PUTATIVE (AFU_ORTHOLOGUE AFUA_2G00820)-RELATED"/>
    <property type="match status" value="1"/>
</dbReference>
<proteinExistence type="predicted"/>
<dbReference type="STRING" id="530584.SAMN05421630_105141"/>
<reference evidence="1 2" key="1">
    <citation type="submission" date="2016-10" db="EMBL/GenBank/DDBJ databases">
        <authorList>
            <person name="de Groot N.N."/>
        </authorList>
    </citation>
    <scope>NUCLEOTIDE SEQUENCE [LARGE SCALE GENOMIC DNA]</scope>
    <source>
        <strain evidence="1 2">CGMCC 4.5506</strain>
    </source>
</reference>
<accession>A0A222VQP5</accession>
<dbReference type="InterPro" id="IPR053140">
    <property type="entry name" value="GDSL_Rv0518-like"/>
</dbReference>
<dbReference type="AlphaFoldDB" id="A0A222VQP5"/>
<keyword evidence="2" id="KW-1185">Reference proteome</keyword>
<protein>
    <submittedName>
        <fullName evidence="1">Lysophospholipase L1</fullName>
    </submittedName>
</protein>
<dbReference type="KEGG" id="pmad:BAY61_15475"/>
<dbReference type="SUPFAM" id="SSF52266">
    <property type="entry name" value="SGNH hydrolase"/>
    <property type="match status" value="1"/>
</dbReference>
<dbReference type="InterPro" id="IPR013830">
    <property type="entry name" value="SGNH_hydro"/>
</dbReference>
<evidence type="ECO:0000313" key="1">
    <source>
        <dbReference type="EMBL" id="SDD00456.1"/>
    </source>
</evidence>